<dbReference type="AlphaFoldDB" id="A0A150LL94"/>
<sequence>MSGQGSHHASQRFFKGEYQEIAICGVDLLTPQMKQKNLRHITGGNSPYYLFDFPTSRQKKKGFP</sequence>
<reference evidence="1 2" key="1">
    <citation type="submission" date="2016-01" db="EMBL/GenBank/DDBJ databases">
        <title>Draft Genome Sequences of Seven Thermophilic Sporeformers Isolated from Foods.</title>
        <authorList>
            <person name="Berendsen E.M."/>
            <person name="Wells-Bennik M.H."/>
            <person name="Krawcyk A.O."/>
            <person name="De Jong A."/>
            <person name="Holsappel S."/>
            <person name="Eijlander R.T."/>
            <person name="Kuipers O.P."/>
        </authorList>
    </citation>
    <scope>NUCLEOTIDE SEQUENCE [LARGE SCALE GENOMIC DNA]</scope>
    <source>
        <strain evidence="1 2">B4135</strain>
    </source>
</reference>
<dbReference type="EMBL" id="LQYT01000090">
    <property type="protein sequence ID" value="KYD12769.1"/>
    <property type="molecule type" value="Genomic_DNA"/>
</dbReference>
<name>A0A150LL94_9BACI</name>
<evidence type="ECO:0000313" key="1">
    <source>
        <dbReference type="EMBL" id="KYD12769.1"/>
    </source>
</evidence>
<dbReference type="Proteomes" id="UP000075683">
    <property type="component" value="Unassembled WGS sequence"/>
</dbReference>
<proteinExistence type="predicted"/>
<evidence type="ECO:0000313" key="2">
    <source>
        <dbReference type="Proteomes" id="UP000075683"/>
    </source>
</evidence>
<comment type="caution">
    <text evidence="1">The sequence shown here is derived from an EMBL/GenBank/DDBJ whole genome shotgun (WGS) entry which is preliminary data.</text>
</comment>
<protein>
    <submittedName>
        <fullName evidence="1">Uncharacterized protein</fullName>
    </submittedName>
</protein>
<gene>
    <name evidence="1" type="ORF">B4135_0368</name>
</gene>
<organism evidence="1 2">
    <name type="scientific">Caldibacillus debilis</name>
    <dbReference type="NCBI Taxonomy" id="301148"/>
    <lineage>
        <taxon>Bacteria</taxon>
        <taxon>Bacillati</taxon>
        <taxon>Bacillota</taxon>
        <taxon>Bacilli</taxon>
        <taxon>Bacillales</taxon>
        <taxon>Bacillaceae</taxon>
        <taxon>Caldibacillus</taxon>
    </lineage>
</organism>
<accession>A0A150LL94</accession>